<evidence type="ECO:0000256" key="1">
    <source>
        <dbReference type="SAM" id="Phobius"/>
    </source>
</evidence>
<feature type="transmembrane region" description="Helical" evidence="1">
    <location>
        <begin position="12"/>
        <end position="33"/>
    </location>
</feature>
<gene>
    <name evidence="2" type="ORF">SAMN05518863_103161</name>
</gene>
<reference evidence="2 3" key="1">
    <citation type="submission" date="2016-10" db="EMBL/GenBank/DDBJ databases">
        <authorList>
            <person name="Varghese N."/>
            <person name="Submissions S."/>
        </authorList>
    </citation>
    <scope>NUCLEOTIDE SEQUENCE [LARGE SCALE GENOMIC DNA]</scope>
    <source>
        <strain evidence="2 3">YR512</strain>
    </source>
</reference>
<keyword evidence="3" id="KW-1185">Reference proteome</keyword>
<evidence type="ECO:0008006" key="4">
    <source>
        <dbReference type="Google" id="ProtNLM"/>
    </source>
</evidence>
<comment type="caution">
    <text evidence="2">The sequence shown here is derived from an EMBL/GenBank/DDBJ whole genome shotgun (WGS) entry which is preliminary data.</text>
</comment>
<accession>A0A1I3UUP5</accession>
<dbReference type="EMBL" id="FOSD01000003">
    <property type="protein sequence ID" value="SFJ86918.1"/>
    <property type="molecule type" value="Genomic_DNA"/>
</dbReference>
<keyword evidence="1" id="KW-0472">Membrane</keyword>
<name>A0A1I3UUP5_9GAMM</name>
<protein>
    <recommendedName>
        <fullName evidence="4">DUF4760 domain-containing protein</fullName>
    </recommendedName>
</protein>
<organism evidence="2 3">
    <name type="scientific">Candidatus Pantoea symbiotica</name>
    <dbReference type="NCBI Taxonomy" id="1884370"/>
    <lineage>
        <taxon>Bacteria</taxon>
        <taxon>Pseudomonadati</taxon>
        <taxon>Pseudomonadota</taxon>
        <taxon>Gammaproteobacteria</taxon>
        <taxon>Enterobacterales</taxon>
        <taxon>Erwiniaceae</taxon>
        <taxon>Pantoea</taxon>
    </lineage>
</organism>
<proteinExistence type="predicted"/>
<dbReference type="Proteomes" id="UP000198841">
    <property type="component" value="Unassembled WGS sequence"/>
</dbReference>
<evidence type="ECO:0000313" key="2">
    <source>
        <dbReference type="EMBL" id="SFJ86918.1"/>
    </source>
</evidence>
<dbReference type="RefSeq" id="WP_091003403.1">
    <property type="nucleotide sequence ID" value="NZ_FOSD01000003.1"/>
</dbReference>
<evidence type="ECO:0000313" key="3">
    <source>
        <dbReference type="Proteomes" id="UP000198841"/>
    </source>
</evidence>
<keyword evidence="1" id="KW-1133">Transmembrane helix</keyword>
<keyword evidence="1" id="KW-0812">Transmembrane</keyword>
<sequence length="150" mass="17266">MATDNGITDAQWITWALNVTGWLVAGLVARFVLRKNARNSWIGDVKKALGELEDNAIEFWMGKNEDNEIIHLNKLKRKIKEITTLASEIQVYGGREYPLGEFAILRKAITTEFYHDEKDLKLIRELPANDNRIFQISSVCADLSIIYRRK</sequence>